<dbReference type="RefSeq" id="WP_308717488.1">
    <property type="nucleotide sequence ID" value="NZ_JAVHUY010000053.1"/>
</dbReference>
<sequence length="76" mass="8391">MSKTATREPLASTEEVASFLKITPAALLQMRHAGLAPAATKVGTRLRWDWADVDRWIDHKKSTSSKPGDRSVVSRT</sequence>
<accession>A0ABU0ZTF0</accession>
<evidence type="ECO:0000313" key="2">
    <source>
        <dbReference type="EMBL" id="MDQ7910238.1"/>
    </source>
</evidence>
<dbReference type="Pfam" id="PF12728">
    <property type="entry name" value="HTH_17"/>
    <property type="match status" value="1"/>
</dbReference>
<dbReference type="InterPro" id="IPR041657">
    <property type="entry name" value="HTH_17"/>
</dbReference>
<evidence type="ECO:0000259" key="1">
    <source>
        <dbReference type="Pfam" id="PF12728"/>
    </source>
</evidence>
<protein>
    <submittedName>
        <fullName evidence="2">Helix-turn-helix domain-containing protein</fullName>
    </submittedName>
</protein>
<gene>
    <name evidence="2" type="ORF">RB614_37670</name>
</gene>
<name>A0ABU0ZTF0_9ACTN</name>
<comment type="caution">
    <text evidence="2">The sequence shown here is derived from an EMBL/GenBank/DDBJ whole genome shotgun (WGS) entry which is preliminary data.</text>
</comment>
<proteinExistence type="predicted"/>
<organism evidence="2 3">
    <name type="scientific">Phytohabitans maris</name>
    <dbReference type="NCBI Taxonomy" id="3071409"/>
    <lineage>
        <taxon>Bacteria</taxon>
        <taxon>Bacillati</taxon>
        <taxon>Actinomycetota</taxon>
        <taxon>Actinomycetes</taxon>
        <taxon>Micromonosporales</taxon>
        <taxon>Micromonosporaceae</taxon>
    </lineage>
</organism>
<dbReference type="EMBL" id="JAVHUY010000053">
    <property type="protein sequence ID" value="MDQ7910238.1"/>
    <property type="molecule type" value="Genomic_DNA"/>
</dbReference>
<reference evidence="2 3" key="1">
    <citation type="submission" date="2023-08" db="EMBL/GenBank/DDBJ databases">
        <title>Phytohabitans sansha sp. nov., isolated from marine sediment.</title>
        <authorList>
            <person name="Zhao Y."/>
            <person name="Yi K."/>
        </authorList>
    </citation>
    <scope>NUCLEOTIDE SEQUENCE [LARGE SCALE GENOMIC DNA]</scope>
    <source>
        <strain evidence="2 3">ZYX-F-186</strain>
    </source>
</reference>
<keyword evidence="3" id="KW-1185">Reference proteome</keyword>
<dbReference type="Proteomes" id="UP001230908">
    <property type="component" value="Unassembled WGS sequence"/>
</dbReference>
<evidence type="ECO:0000313" key="3">
    <source>
        <dbReference type="Proteomes" id="UP001230908"/>
    </source>
</evidence>
<feature type="domain" description="Helix-turn-helix" evidence="1">
    <location>
        <begin position="12"/>
        <end position="58"/>
    </location>
</feature>